<organism evidence="7 8">
    <name type="scientific">Marinobacterium aestuarii</name>
    <dbReference type="NCBI Taxonomy" id="1821621"/>
    <lineage>
        <taxon>Bacteria</taxon>
        <taxon>Pseudomonadati</taxon>
        <taxon>Pseudomonadota</taxon>
        <taxon>Gammaproteobacteria</taxon>
        <taxon>Oceanospirillales</taxon>
        <taxon>Oceanospirillaceae</taxon>
        <taxon>Marinobacterium</taxon>
    </lineage>
</organism>
<dbReference type="Pfam" id="PF04893">
    <property type="entry name" value="Yip1"/>
    <property type="match status" value="1"/>
</dbReference>
<feature type="transmembrane region" description="Helical" evidence="5">
    <location>
        <begin position="131"/>
        <end position="153"/>
    </location>
</feature>
<keyword evidence="8" id="KW-1185">Reference proteome</keyword>
<evidence type="ECO:0000256" key="2">
    <source>
        <dbReference type="ARBA" id="ARBA00022692"/>
    </source>
</evidence>
<sequence>MFLQHMMGMLYHPKEEWGSIRKEQYTTLHVFLSQISILAAIPAVSLFIGTTQVGWSFAGGNFVKLEVASALPVAIAFYFAMWVAVGFIAYAVHWMEKTYGGNVSMDECIVLTTFTATPLFLSGLAGLYPMLWFNVIVGMIALSYTVYLLYTGVPVIMQIPEDRAFFFSSSILTVGLCVLVGVLAASAILWGTYIPLSYTSG</sequence>
<dbReference type="Proteomes" id="UP000078070">
    <property type="component" value="Chromosome"/>
</dbReference>
<keyword evidence="2 5" id="KW-0812">Transmembrane</keyword>
<dbReference type="OrthoDB" id="9808452at2"/>
<evidence type="ECO:0000256" key="5">
    <source>
        <dbReference type="SAM" id="Phobius"/>
    </source>
</evidence>
<dbReference type="RefSeq" id="WP_067386286.1">
    <property type="nucleotide sequence ID" value="NZ_CP015839.1"/>
</dbReference>
<dbReference type="InterPro" id="IPR006977">
    <property type="entry name" value="Yip1_dom"/>
</dbReference>
<reference evidence="8" key="1">
    <citation type="submission" date="2016-05" db="EMBL/GenBank/DDBJ databases">
        <authorList>
            <person name="Baek K."/>
            <person name="Yang S.-J."/>
        </authorList>
    </citation>
    <scope>NUCLEOTIDE SEQUENCE [LARGE SCALE GENOMIC DNA]</scope>
    <source>
        <strain evidence="8">ST58-10</strain>
    </source>
</reference>
<reference evidence="7 8" key="2">
    <citation type="journal article" date="2018" name="Int. J. Syst. Evol. Microbiol.">
        <title>Marinobacterium aestuarii sp. nov., a benzene-degrading marine bacterium isolated from estuary sediment.</title>
        <authorList>
            <person name="Bae S.S."/>
            <person name="Jung J."/>
            <person name="Chung D."/>
            <person name="Baek K."/>
        </authorList>
    </citation>
    <scope>NUCLEOTIDE SEQUENCE [LARGE SCALE GENOMIC DNA]</scope>
    <source>
        <strain evidence="7 8">ST58-10</strain>
    </source>
</reference>
<dbReference type="EMBL" id="CP015839">
    <property type="protein sequence ID" value="ANG64688.1"/>
    <property type="molecule type" value="Genomic_DNA"/>
</dbReference>
<gene>
    <name evidence="7" type="ORF">A8C75_20895</name>
</gene>
<feature type="transmembrane region" description="Helical" evidence="5">
    <location>
        <begin position="165"/>
        <end position="190"/>
    </location>
</feature>
<evidence type="ECO:0000256" key="4">
    <source>
        <dbReference type="ARBA" id="ARBA00023136"/>
    </source>
</evidence>
<dbReference type="STRING" id="1821621.A8C75_20895"/>
<evidence type="ECO:0000256" key="3">
    <source>
        <dbReference type="ARBA" id="ARBA00022989"/>
    </source>
</evidence>
<evidence type="ECO:0000256" key="1">
    <source>
        <dbReference type="ARBA" id="ARBA00004141"/>
    </source>
</evidence>
<evidence type="ECO:0000313" key="7">
    <source>
        <dbReference type="EMBL" id="ANG64688.1"/>
    </source>
</evidence>
<feature type="domain" description="Yip1" evidence="6">
    <location>
        <begin position="7"/>
        <end position="181"/>
    </location>
</feature>
<protein>
    <recommendedName>
        <fullName evidence="6">Yip1 domain-containing protein</fullName>
    </recommendedName>
</protein>
<name>A0A1A9F472_9GAMM</name>
<accession>A0A1A9F472</accession>
<comment type="subcellular location">
    <subcellularLocation>
        <location evidence="1">Membrane</location>
        <topology evidence="1">Multi-pass membrane protein</topology>
    </subcellularLocation>
</comment>
<dbReference type="KEGG" id="mars:A8C75_20895"/>
<evidence type="ECO:0000313" key="8">
    <source>
        <dbReference type="Proteomes" id="UP000078070"/>
    </source>
</evidence>
<keyword evidence="3 5" id="KW-1133">Transmembrane helix</keyword>
<proteinExistence type="predicted"/>
<feature type="transmembrane region" description="Helical" evidence="5">
    <location>
        <begin position="104"/>
        <end position="125"/>
    </location>
</feature>
<evidence type="ECO:0000259" key="6">
    <source>
        <dbReference type="Pfam" id="PF04893"/>
    </source>
</evidence>
<dbReference type="AlphaFoldDB" id="A0A1A9F472"/>
<feature type="transmembrane region" description="Helical" evidence="5">
    <location>
        <begin position="69"/>
        <end position="92"/>
    </location>
</feature>
<keyword evidence="4 5" id="KW-0472">Membrane</keyword>
<feature type="transmembrane region" description="Helical" evidence="5">
    <location>
        <begin position="28"/>
        <end position="49"/>
    </location>
</feature>
<dbReference type="GO" id="GO:0016020">
    <property type="term" value="C:membrane"/>
    <property type="evidence" value="ECO:0007669"/>
    <property type="project" value="UniProtKB-SubCell"/>
</dbReference>